<dbReference type="OrthoDB" id="6105938at2759"/>
<sequence length="375" mass="44123">MLPSKLHSVILRRRAPPAYFHLLHRSYLSTKNSPTIQANFFKRYNFSDYTFISTNPVEAEFERLTKARQWGEKSIAKHRRLLERAGFWRLCKEKGWEGEVVEGYKREFEALVGEKLFAAKEGDKRKTHGDKAFEGKTPLEEFLMRNQHPGYKFSNCAPEIEFWELFQAEKKAWEWKTRGWGANTRYEDIKKFKTLPRRFSSVMEEKLDSPQGGKEGSNRYIPWKILFEQFDLGEPPTKRDEAEKILQEIYVNIPDYLDLVYQNRLCGTPAAGAPQPGSSVEFHRLRFPTLRALAIYSYVTNRVYKCRSGGPLEFFLQLIQREYARSRFTVEGEGMGSRGDPESRRGVRELLRRMYPEDWRRLDEEIEERVAGMKS</sequence>
<protein>
    <submittedName>
        <fullName evidence="1">Uncharacterized protein</fullName>
    </submittedName>
</protein>
<dbReference type="Proteomes" id="UP000246991">
    <property type="component" value="Unassembled WGS sequence"/>
</dbReference>
<keyword evidence="2" id="KW-1185">Reference proteome</keyword>
<name>A0A317STK9_9PEZI</name>
<gene>
    <name evidence="1" type="ORF">C7212DRAFT_342491</name>
</gene>
<accession>A0A317STK9</accession>
<organism evidence="1 2">
    <name type="scientific">Tuber magnatum</name>
    <name type="common">white Piedmont truffle</name>
    <dbReference type="NCBI Taxonomy" id="42249"/>
    <lineage>
        <taxon>Eukaryota</taxon>
        <taxon>Fungi</taxon>
        <taxon>Dikarya</taxon>
        <taxon>Ascomycota</taxon>
        <taxon>Pezizomycotina</taxon>
        <taxon>Pezizomycetes</taxon>
        <taxon>Pezizales</taxon>
        <taxon>Tuberaceae</taxon>
        <taxon>Tuber</taxon>
    </lineage>
</organism>
<evidence type="ECO:0000313" key="2">
    <source>
        <dbReference type="Proteomes" id="UP000246991"/>
    </source>
</evidence>
<dbReference type="AlphaFoldDB" id="A0A317STK9"/>
<reference evidence="1 2" key="1">
    <citation type="submission" date="2018-03" db="EMBL/GenBank/DDBJ databases">
        <title>Genomes of Pezizomycetes fungi and the evolution of truffles.</title>
        <authorList>
            <person name="Murat C."/>
            <person name="Payen T."/>
            <person name="Noel B."/>
            <person name="Kuo A."/>
            <person name="Martin F.M."/>
        </authorList>
    </citation>
    <scope>NUCLEOTIDE SEQUENCE [LARGE SCALE GENOMIC DNA]</scope>
    <source>
        <strain evidence="1">091103-1</strain>
    </source>
</reference>
<proteinExistence type="predicted"/>
<evidence type="ECO:0000313" key="1">
    <source>
        <dbReference type="EMBL" id="PWW77855.1"/>
    </source>
</evidence>
<comment type="caution">
    <text evidence="1">The sequence shown here is derived from an EMBL/GenBank/DDBJ whole genome shotgun (WGS) entry which is preliminary data.</text>
</comment>
<dbReference type="EMBL" id="PYWC01000019">
    <property type="protein sequence ID" value="PWW77855.1"/>
    <property type="molecule type" value="Genomic_DNA"/>
</dbReference>